<dbReference type="AlphaFoldDB" id="A0AAD5GAU7"/>
<gene>
    <name evidence="2" type="ORF">M8C21_009097</name>
</gene>
<comment type="caution">
    <text evidence="2">The sequence shown here is derived from an EMBL/GenBank/DDBJ whole genome shotgun (WGS) entry which is preliminary data.</text>
</comment>
<feature type="domain" description="F-box" evidence="1">
    <location>
        <begin position="488"/>
        <end position="529"/>
    </location>
</feature>
<dbReference type="EMBL" id="JAMZMK010009671">
    <property type="protein sequence ID" value="KAI7734679.1"/>
    <property type="molecule type" value="Genomic_DNA"/>
</dbReference>
<dbReference type="Pfam" id="PF00646">
    <property type="entry name" value="F-box"/>
    <property type="match status" value="2"/>
</dbReference>
<dbReference type="Pfam" id="PF24758">
    <property type="entry name" value="LRR_At5g56370"/>
    <property type="match status" value="2"/>
</dbReference>
<organism evidence="2 3">
    <name type="scientific">Ambrosia artemisiifolia</name>
    <name type="common">Common ragweed</name>
    <dbReference type="NCBI Taxonomy" id="4212"/>
    <lineage>
        <taxon>Eukaryota</taxon>
        <taxon>Viridiplantae</taxon>
        <taxon>Streptophyta</taxon>
        <taxon>Embryophyta</taxon>
        <taxon>Tracheophyta</taxon>
        <taxon>Spermatophyta</taxon>
        <taxon>Magnoliopsida</taxon>
        <taxon>eudicotyledons</taxon>
        <taxon>Gunneridae</taxon>
        <taxon>Pentapetalae</taxon>
        <taxon>asterids</taxon>
        <taxon>campanulids</taxon>
        <taxon>Asterales</taxon>
        <taxon>Asteraceae</taxon>
        <taxon>Asteroideae</taxon>
        <taxon>Heliantheae alliance</taxon>
        <taxon>Heliantheae</taxon>
        <taxon>Ambrosia</taxon>
    </lineage>
</organism>
<keyword evidence="3" id="KW-1185">Reference proteome</keyword>
<dbReference type="PANTHER" id="PTHR34145:SF28">
    <property type="entry name" value="F-BOX DOMAIN-CONTAINING PROTEIN"/>
    <property type="match status" value="1"/>
</dbReference>
<dbReference type="SUPFAM" id="SSF81383">
    <property type="entry name" value="F-box domain"/>
    <property type="match status" value="2"/>
</dbReference>
<feature type="domain" description="F-box" evidence="1">
    <location>
        <begin position="30"/>
        <end position="71"/>
    </location>
</feature>
<proteinExistence type="predicted"/>
<dbReference type="SMART" id="SM00256">
    <property type="entry name" value="FBOX"/>
    <property type="match status" value="2"/>
</dbReference>
<feature type="non-terminal residue" evidence="2">
    <location>
        <position position="1"/>
    </location>
</feature>
<dbReference type="PANTHER" id="PTHR34145">
    <property type="entry name" value="OS02G0105600 PROTEIN"/>
    <property type="match status" value="1"/>
</dbReference>
<dbReference type="Gene3D" id="3.80.10.10">
    <property type="entry name" value="Ribonuclease Inhibitor"/>
    <property type="match status" value="2"/>
</dbReference>
<dbReference type="Gene3D" id="1.20.1280.50">
    <property type="match status" value="1"/>
</dbReference>
<evidence type="ECO:0000313" key="2">
    <source>
        <dbReference type="EMBL" id="KAI7734679.1"/>
    </source>
</evidence>
<dbReference type="InterPro" id="IPR001810">
    <property type="entry name" value="F-box_dom"/>
</dbReference>
<protein>
    <recommendedName>
        <fullName evidence="1">F-box domain-containing protein</fullName>
    </recommendedName>
</protein>
<name>A0AAD5GAU7_AMBAR</name>
<dbReference type="InterPro" id="IPR032675">
    <property type="entry name" value="LRR_dom_sf"/>
</dbReference>
<reference evidence="2" key="1">
    <citation type="submission" date="2022-06" db="EMBL/GenBank/DDBJ databases">
        <title>Uncovering the hologenomic basis of an extraordinary plant invasion.</title>
        <authorList>
            <person name="Bieker V.C."/>
            <person name="Martin M.D."/>
            <person name="Gilbert T."/>
            <person name="Hodgins K."/>
            <person name="Battlay P."/>
            <person name="Petersen B."/>
            <person name="Wilson J."/>
        </authorList>
    </citation>
    <scope>NUCLEOTIDE SEQUENCE</scope>
    <source>
        <strain evidence="2">AA19_3_7</strain>
        <tissue evidence="2">Leaf</tissue>
    </source>
</reference>
<dbReference type="Proteomes" id="UP001206925">
    <property type="component" value="Unassembled WGS sequence"/>
</dbReference>
<evidence type="ECO:0000313" key="3">
    <source>
        <dbReference type="Proteomes" id="UP001206925"/>
    </source>
</evidence>
<dbReference type="InterPro" id="IPR036047">
    <property type="entry name" value="F-box-like_dom_sf"/>
</dbReference>
<accession>A0AAD5GAU7</accession>
<dbReference type="SUPFAM" id="SSF52047">
    <property type="entry name" value="RNI-like"/>
    <property type="match status" value="2"/>
</dbReference>
<dbReference type="InterPro" id="IPR053772">
    <property type="entry name" value="At1g61320/At1g61330-like"/>
</dbReference>
<evidence type="ECO:0000259" key="1">
    <source>
        <dbReference type="SMART" id="SM00256"/>
    </source>
</evidence>
<sequence>MAETLAATESSILFNSVYKILRDMDRISQLPESVVHHILSFLKTPAHLVRMSVLSKTWFHLTASFPILDFSIGDFRSRESFFKYVEYTISRFCHHNIPAQKLRLIKFLGEPADLDIVDRCLKRLLRNGVKKLVIYLHNFSDDQVSGSDSDSPSASDMPRYRLPNTLLSVSVLTSLTVFGCELPSSLMLDAPSFKSLIKLKLDNVYLNDEVITYLVASCPLLRVFKIRGCHGFKRFSVHGHQHLREVDISFDTPVERIDIEAPNLSELTIADEEFSGQPQMNLASCEKLTSVYYEGCPLPNSNGVNDFLSNFPFIENLVFYTTYSRDNLNLSSHSLKTLVLSADFDFDEIELSTPNLGLFIYPCSDRHSGLGISHLPHLNACMRCYPYDSISILWFHKLRLFLDKENGFKALNLYICTDQQLIVLEKIQEIELPPYELGHIELHFEHEESSDHAAFVDAVLCCFRPRSLTLRSSFPLNDFEEQSDLVKLPESVVHHILSFLKTPAHLVRMSVLSKTWFHLTASFPILDFSIGDFRSRESFFKYVEYTISRFCHHNIPAQKLRLIKFLGEPADLDIVDRCLKRLLRNGVKKLVIYLHNFSDDQVSGSDSDSDSPSASDMPRYRLPNTLLSVSVLTSLTVFGCELPSSLMLDAPSFKSLIKLKLDNVYLNDEVITYLVASCPLLRVFKIRGCHGFKRFSVHGHQHLREVDISFDTPVERIDIEAPNLSELTIADEEFSGQPQMNLASCEKLTSVYYEGSPLPNSNGVNDFLSNFPFIENLVFYTTYSRDNLNLSSHSLRTLVLSADFDFDEIELSTPNLGLFIYPCSDRHSGLGISHLPHLNACMRCYPYDSISILWFHKLRLFLDKENGFKALNLYICTDQQLIVLEKIQEIELPPYELEHIELHFEHEESSDHAAFVDAVLCCFRPRSLTLRSSFPLNDFEEQSDLVK</sequence>
<dbReference type="InterPro" id="IPR055411">
    <property type="entry name" value="LRR_FXL15/At3g58940/PEG3-like"/>
</dbReference>